<feature type="region of interest" description="Disordered" evidence="2">
    <location>
        <begin position="514"/>
        <end position="539"/>
    </location>
</feature>
<feature type="compositionally biased region" description="Low complexity" evidence="2">
    <location>
        <begin position="208"/>
        <end position="227"/>
    </location>
</feature>
<feature type="compositionally biased region" description="Polar residues" evidence="2">
    <location>
        <begin position="742"/>
        <end position="753"/>
    </location>
</feature>
<proteinExistence type="predicted"/>
<reference evidence="3" key="1">
    <citation type="submission" date="2020-08" db="EMBL/GenBank/DDBJ databases">
        <title>Complete genome sequence of Weissella confusa strain FS54 provides insights into metabolic potential.</title>
        <authorList>
            <person name="Fhoula I."/>
            <person name="Najjari A."/>
            <person name="Lekired A."/>
            <person name="Bessrour-Aouam N."/>
            <person name="Jaballah S."/>
            <person name="Klibi N."/>
            <person name="Ouzari H.-I."/>
        </authorList>
    </citation>
    <scope>NUCLEOTIDE SEQUENCE</scope>
    <source>
        <strain evidence="3">FS54</strain>
    </source>
</reference>
<accession>A0A923SNR7</accession>
<protein>
    <submittedName>
        <fullName evidence="3">Uncharacterized protein</fullName>
    </submittedName>
</protein>
<feature type="region of interest" description="Disordered" evidence="2">
    <location>
        <begin position="186"/>
        <end position="269"/>
    </location>
</feature>
<dbReference type="Proteomes" id="UP000650485">
    <property type="component" value="Unassembled WGS sequence"/>
</dbReference>
<feature type="region of interest" description="Disordered" evidence="2">
    <location>
        <begin position="691"/>
        <end position="753"/>
    </location>
</feature>
<feature type="compositionally biased region" description="Basic and acidic residues" evidence="2">
    <location>
        <begin position="514"/>
        <end position="536"/>
    </location>
</feature>
<organism evidence="3 4">
    <name type="scientific">Weissella confusa</name>
    <name type="common">Lactobacillus confusus</name>
    <dbReference type="NCBI Taxonomy" id="1583"/>
    <lineage>
        <taxon>Bacteria</taxon>
        <taxon>Bacillati</taxon>
        <taxon>Bacillota</taxon>
        <taxon>Bacilli</taxon>
        <taxon>Lactobacillales</taxon>
        <taxon>Lactobacillaceae</taxon>
        <taxon>Weissella</taxon>
    </lineage>
</organism>
<keyword evidence="1" id="KW-0175">Coiled coil</keyword>
<evidence type="ECO:0000256" key="2">
    <source>
        <dbReference type="SAM" id="MobiDB-lite"/>
    </source>
</evidence>
<comment type="caution">
    <text evidence="3">The sequence shown here is derived from an EMBL/GenBank/DDBJ whole genome shotgun (WGS) entry which is preliminary data.</text>
</comment>
<feature type="compositionally biased region" description="Basic and acidic residues" evidence="2">
    <location>
        <begin position="189"/>
        <end position="206"/>
    </location>
</feature>
<evidence type="ECO:0000313" key="3">
    <source>
        <dbReference type="EMBL" id="MBC6499249.1"/>
    </source>
</evidence>
<feature type="compositionally biased region" description="Low complexity" evidence="2">
    <location>
        <begin position="240"/>
        <end position="251"/>
    </location>
</feature>
<evidence type="ECO:0000313" key="4">
    <source>
        <dbReference type="Proteomes" id="UP000650485"/>
    </source>
</evidence>
<evidence type="ECO:0000256" key="1">
    <source>
        <dbReference type="SAM" id="Coils"/>
    </source>
</evidence>
<feature type="compositionally biased region" description="Low complexity" evidence="2">
    <location>
        <begin position="703"/>
        <end position="741"/>
    </location>
</feature>
<feature type="coiled-coil region" evidence="1">
    <location>
        <begin position="384"/>
        <end position="416"/>
    </location>
</feature>
<dbReference type="EMBL" id="JACSZT010000008">
    <property type="protein sequence ID" value="MBC6499249.1"/>
    <property type="molecule type" value="Genomic_DNA"/>
</dbReference>
<gene>
    <name evidence="3" type="ORF">H7R52_11305</name>
</gene>
<dbReference type="AlphaFoldDB" id="A0A923SNR7"/>
<sequence>MFGKKKTFLNRNPSTPVEDDYFARFADGVFDPDADEIVSNVVNDLDGLVDSFPAISLANLKQLTESIKNDIVNQTGKSFSLGTVEFLKIDPDSGKVVETGLEWTDANISVGSENFVVETLKSIFNSESTRMNDEINFSELANGTTEFVQAAKKYASMTDADLPSIPTEAEYDEAVRKNVSLKIVSQKFVQKEPDTDPNNDKPKDDDQPQQVPSSSSAPSTQNVASSSLADSLGNAQSFNSAQATAAGTASGEDTVHEETKKPKSGYIPVQDKHQRSLSAYQLLNAVQINVPQFKLNENVGKVGSPEQDNYVAAVLNNEMDQSNTFLKETGKAFTDAIKASVSQTLQRAETQRSNKINELKSVDSTELIAQKLNHDLSKKYDQKLIDASNQAEITKEAAIEAENKRHDEELARIESNYQANLSNLALTVKNDKEAEYSRLLPVQQSEWRDNQDKEIAAFLDNFDVQVNAKIRKFINDKHAEASNEMKEAFADLTNQLTSKRSALVKEHQEALNAKQKADEAYTNREEVQDMEQKNENLRNTQRQMIANHTQELSKKDEEIAKLKDQLDVANESKATSDDALKHLQDAAKTSSEVLAAIPERLLNGGVQNSASDDFQKLLAVLEKQNQPKKSNGWRNAFIGLVATLALGSAGVGGFAYTQQLESDHQADLKKLNESNKEARSVLEKKIVALEKKEQASSSNMAEGASQQTANTQTQQPTATAATTASQVTQTSSTGTVPVTGQNQSGNVANQQTK</sequence>
<name>A0A923SNR7_WEICO</name>